<protein>
    <submittedName>
        <fullName evidence="3">Universal stress protein</fullName>
    </submittedName>
</protein>
<keyword evidence="4" id="KW-1185">Reference proteome</keyword>
<dbReference type="PRINTS" id="PR01438">
    <property type="entry name" value="UNVRSLSTRESS"/>
</dbReference>
<dbReference type="AlphaFoldDB" id="A0A7I7Q1L7"/>
<comment type="similarity">
    <text evidence="1">Belongs to the universal stress protein A family.</text>
</comment>
<reference evidence="3 4" key="1">
    <citation type="journal article" date="2019" name="Emerg. Microbes Infect.">
        <title>Comprehensive subspecies identification of 175 nontuberculous mycobacteria species based on 7547 genomic profiles.</title>
        <authorList>
            <person name="Matsumoto Y."/>
            <person name="Kinjo T."/>
            <person name="Motooka D."/>
            <person name="Nabeya D."/>
            <person name="Jung N."/>
            <person name="Uechi K."/>
            <person name="Horii T."/>
            <person name="Iida T."/>
            <person name="Fujita J."/>
            <person name="Nakamura S."/>
        </authorList>
    </citation>
    <scope>NUCLEOTIDE SEQUENCE [LARGE SCALE GENOMIC DNA]</scope>
    <source>
        <strain evidence="3 4">JCM 17783</strain>
    </source>
</reference>
<sequence length="265" mass="28890">MMKPIVVGIDGSQAAVAAALWGLDEAIGRGVPLRLISVIKQTHRSPDDYARDLAHAEKSLQEAQFAIEASEKPVKIETDIPRGPAGPVMVEASRDAEMICVGSVGIGRYARAILGSTATELAKKAHCPVAVLRTHSDRPPPDINWIVVRMTDAPGNDSVVKYAAWEAKLRRAPMLVLGSRPEDLTETADGEFERRVQDWRRLHPEVRVYPITTKYAIGSFLRVNDERVQLAVISGAEADQLAALIGPSGHPLFDHPECSVLVVRE</sequence>
<organism evidence="3 4">
    <name type="scientific">Mycobacterium stomatepiae</name>
    <dbReference type="NCBI Taxonomy" id="470076"/>
    <lineage>
        <taxon>Bacteria</taxon>
        <taxon>Bacillati</taxon>
        <taxon>Actinomycetota</taxon>
        <taxon>Actinomycetes</taxon>
        <taxon>Mycobacteriales</taxon>
        <taxon>Mycobacteriaceae</taxon>
        <taxon>Mycobacterium</taxon>
        <taxon>Mycobacterium simiae complex</taxon>
    </lineage>
</organism>
<evidence type="ECO:0000313" key="4">
    <source>
        <dbReference type="Proteomes" id="UP000467130"/>
    </source>
</evidence>
<name>A0A7I7Q1L7_9MYCO</name>
<dbReference type="EMBL" id="AP022587">
    <property type="protein sequence ID" value="BBY20254.1"/>
    <property type="molecule type" value="Genomic_DNA"/>
</dbReference>
<dbReference type="CDD" id="cd23944">
    <property type="entry name" value="USP_Rv2623_repeat1"/>
    <property type="match status" value="1"/>
</dbReference>
<dbReference type="Gene3D" id="3.40.50.620">
    <property type="entry name" value="HUPs"/>
    <property type="match status" value="2"/>
</dbReference>
<dbReference type="InterPro" id="IPR014729">
    <property type="entry name" value="Rossmann-like_a/b/a_fold"/>
</dbReference>
<dbReference type="InterPro" id="IPR006015">
    <property type="entry name" value="Universal_stress_UspA"/>
</dbReference>
<evidence type="ECO:0000313" key="3">
    <source>
        <dbReference type="EMBL" id="BBY20254.1"/>
    </source>
</evidence>
<dbReference type="InterPro" id="IPR006016">
    <property type="entry name" value="UspA"/>
</dbReference>
<accession>A0A7I7Q1L7</accession>
<feature type="domain" description="UspA" evidence="2">
    <location>
        <begin position="1"/>
        <end position="133"/>
    </location>
</feature>
<evidence type="ECO:0000256" key="1">
    <source>
        <dbReference type="ARBA" id="ARBA00008791"/>
    </source>
</evidence>
<dbReference type="PANTHER" id="PTHR46268">
    <property type="entry name" value="STRESS RESPONSE PROTEIN NHAX"/>
    <property type="match status" value="1"/>
</dbReference>
<dbReference type="Pfam" id="PF00582">
    <property type="entry name" value="Usp"/>
    <property type="match status" value="1"/>
</dbReference>
<dbReference type="SUPFAM" id="SSF52402">
    <property type="entry name" value="Adenine nucleotide alpha hydrolases-like"/>
    <property type="match status" value="1"/>
</dbReference>
<proteinExistence type="inferred from homology"/>
<dbReference type="KEGG" id="msto:MSTO_04590"/>
<dbReference type="Proteomes" id="UP000467130">
    <property type="component" value="Chromosome"/>
</dbReference>
<gene>
    <name evidence="3" type="ORF">MSTO_04590</name>
</gene>
<dbReference type="PANTHER" id="PTHR46268:SF6">
    <property type="entry name" value="UNIVERSAL STRESS PROTEIN UP12"/>
    <property type="match status" value="1"/>
</dbReference>
<evidence type="ECO:0000259" key="2">
    <source>
        <dbReference type="Pfam" id="PF00582"/>
    </source>
</evidence>